<dbReference type="RefSeq" id="WP_142056853.1">
    <property type="nucleotide sequence ID" value="NZ_VFPA01000003.1"/>
</dbReference>
<dbReference type="Proteomes" id="UP000315677">
    <property type="component" value="Unassembled WGS sequence"/>
</dbReference>
<evidence type="ECO:0000313" key="2">
    <source>
        <dbReference type="EMBL" id="TQM08982.1"/>
    </source>
</evidence>
<evidence type="ECO:0000256" key="1">
    <source>
        <dbReference type="SAM" id="MobiDB-lite"/>
    </source>
</evidence>
<sequence length="669" mass="73461">MADEDDERPGDGSAEASDPGRDHPPPSSTAEDAGPEPGFEALRERAARYSTVFNGTVYAAGGFAFGTSIDGSGAATRIVGDDDLRRELQYFLGQEAVVTATEQLRRRRIVVLTGPAGTGRRCGALALLSRSAPPDILGEGPIVELEPGATTAMLSSHEFDRGTRYLLTAYDPGDVTTEQLRFSLDRLRSRLVERGAVLVMTSSSAAVSAHDLAVAWQRIPGRRILDRHLDGRLHDDEETLSRLRQSADGCRLSDMPNFLRTLDQEGPHAAMKHFDHEKQAELRNRVSQIKDMHCLLSVVTAAFLPDADERSYERHLDRLRELVDEHGCQSPWTRDYTEDAALSRSNRSTWVTVTSQSGTSGRKVVLSDAMSPELVLAELQHHHGRELWAPVHDWLLQRPDMISDLDDEQALATGMAAFFRVDPVDARSVLEAWANDPSLPHRMAAAATVSALCAEQAEDALRIAVGWLHNSPRLQVAAAMAFGQTLGRSFPVEALSYLWYLCLGNAAVANASRKQFVALVRIDPDDSRMRLLLSILDWQLKQVLQLDAATESRIGRAIDTVCALLTAELSYGVRVTPHVLRHIPDESRRLGALWAEVLRSWPHRADALDALRDAHNALQPAERDAPFAELGDALQAHLSASEWAWVCRDLGIPLWPATGPDDSTAEAAA</sequence>
<proteinExistence type="predicted"/>
<accession>A0A543DI32</accession>
<name>A0A543DI32_9PSEU</name>
<dbReference type="OrthoDB" id="3681676at2"/>
<feature type="region of interest" description="Disordered" evidence="1">
    <location>
        <begin position="1"/>
        <end position="37"/>
    </location>
</feature>
<protein>
    <submittedName>
        <fullName evidence="2">Uncharacterized protein</fullName>
    </submittedName>
</protein>
<dbReference type="AlphaFoldDB" id="A0A543DI32"/>
<organism evidence="2 3">
    <name type="scientific">Pseudonocardia kunmingensis</name>
    <dbReference type="NCBI Taxonomy" id="630975"/>
    <lineage>
        <taxon>Bacteria</taxon>
        <taxon>Bacillati</taxon>
        <taxon>Actinomycetota</taxon>
        <taxon>Actinomycetes</taxon>
        <taxon>Pseudonocardiales</taxon>
        <taxon>Pseudonocardiaceae</taxon>
        <taxon>Pseudonocardia</taxon>
    </lineage>
</organism>
<evidence type="ECO:0000313" key="3">
    <source>
        <dbReference type="Proteomes" id="UP000315677"/>
    </source>
</evidence>
<gene>
    <name evidence="2" type="ORF">FB558_4723</name>
</gene>
<dbReference type="EMBL" id="VFPA01000003">
    <property type="protein sequence ID" value="TQM08982.1"/>
    <property type="molecule type" value="Genomic_DNA"/>
</dbReference>
<reference evidence="2 3" key="1">
    <citation type="submission" date="2019-06" db="EMBL/GenBank/DDBJ databases">
        <title>Sequencing the genomes of 1000 actinobacteria strains.</title>
        <authorList>
            <person name="Klenk H.-P."/>
        </authorList>
    </citation>
    <scope>NUCLEOTIDE SEQUENCE [LARGE SCALE GENOMIC DNA]</scope>
    <source>
        <strain evidence="2 3">DSM 45301</strain>
    </source>
</reference>
<keyword evidence="3" id="KW-1185">Reference proteome</keyword>
<comment type="caution">
    <text evidence="2">The sequence shown here is derived from an EMBL/GenBank/DDBJ whole genome shotgun (WGS) entry which is preliminary data.</text>
</comment>